<name>A0A978UH23_ZIZJJ</name>
<comment type="caution">
    <text evidence="1">The sequence shown here is derived from an EMBL/GenBank/DDBJ whole genome shotgun (WGS) entry which is preliminary data.</text>
</comment>
<evidence type="ECO:0000313" key="2">
    <source>
        <dbReference type="Proteomes" id="UP000813462"/>
    </source>
</evidence>
<dbReference type="PANTHER" id="PTHR47481">
    <property type="match status" value="1"/>
</dbReference>
<reference evidence="1" key="1">
    <citation type="journal article" date="2021" name="Front. Plant Sci.">
        <title>Chromosome-Scale Genome Assembly for Chinese Sour Jujube and Insights Into Its Genome Evolution and Domestication Signature.</title>
        <authorList>
            <person name="Shen L.-Y."/>
            <person name="Luo H."/>
            <person name="Wang X.-L."/>
            <person name="Wang X.-M."/>
            <person name="Qiu X.-J."/>
            <person name="Liu H."/>
            <person name="Zhou S.-S."/>
            <person name="Jia K.-H."/>
            <person name="Nie S."/>
            <person name="Bao Y.-T."/>
            <person name="Zhang R.-G."/>
            <person name="Yun Q.-Z."/>
            <person name="Chai Y.-H."/>
            <person name="Lu J.-Y."/>
            <person name="Li Y."/>
            <person name="Zhao S.-W."/>
            <person name="Mao J.-F."/>
            <person name="Jia S.-G."/>
            <person name="Mao Y.-M."/>
        </authorList>
    </citation>
    <scope>NUCLEOTIDE SEQUENCE</scope>
    <source>
        <strain evidence="1">AT0</strain>
        <tissue evidence="1">Leaf</tissue>
    </source>
</reference>
<evidence type="ECO:0000313" key="1">
    <source>
        <dbReference type="EMBL" id="KAH7514104.1"/>
    </source>
</evidence>
<gene>
    <name evidence="1" type="ORF">FEM48_Zijuj11G0053300</name>
</gene>
<proteinExistence type="predicted"/>
<dbReference type="Proteomes" id="UP000813462">
    <property type="component" value="Unassembled WGS sequence"/>
</dbReference>
<dbReference type="EMBL" id="JAEACU010000011">
    <property type="protein sequence ID" value="KAH7514104.1"/>
    <property type="molecule type" value="Genomic_DNA"/>
</dbReference>
<dbReference type="PANTHER" id="PTHR47481:SF10">
    <property type="entry name" value="COPIA-LIKE POLYPROTEIN_RETROTRANSPOSON"/>
    <property type="match status" value="1"/>
</dbReference>
<dbReference type="AlphaFoldDB" id="A0A978UH23"/>
<accession>A0A978UH23</accession>
<protein>
    <submittedName>
        <fullName evidence="1">Uncharacterized protein</fullName>
    </submittedName>
</protein>
<sequence length="100" mass="11420">MPTTKEQDHLLKDRLVSIKKGSSTTDEYLKKFKQFFDSLATINAPVLKVDKVFSFATGLGQNYKDFKIAMLTKPPYPTFNQFVLALQSHDQLMETETEGK</sequence>
<organism evidence="1 2">
    <name type="scientific">Ziziphus jujuba var. spinosa</name>
    <dbReference type="NCBI Taxonomy" id="714518"/>
    <lineage>
        <taxon>Eukaryota</taxon>
        <taxon>Viridiplantae</taxon>
        <taxon>Streptophyta</taxon>
        <taxon>Embryophyta</taxon>
        <taxon>Tracheophyta</taxon>
        <taxon>Spermatophyta</taxon>
        <taxon>Magnoliopsida</taxon>
        <taxon>eudicotyledons</taxon>
        <taxon>Gunneridae</taxon>
        <taxon>Pentapetalae</taxon>
        <taxon>rosids</taxon>
        <taxon>fabids</taxon>
        <taxon>Rosales</taxon>
        <taxon>Rhamnaceae</taxon>
        <taxon>Paliureae</taxon>
        <taxon>Ziziphus</taxon>
    </lineage>
</organism>